<evidence type="ECO:0000259" key="2">
    <source>
        <dbReference type="Pfam" id="PF24864"/>
    </source>
</evidence>
<gene>
    <name evidence="3" type="ORF">FKW77_002436</name>
</gene>
<evidence type="ECO:0000313" key="3">
    <source>
        <dbReference type="EMBL" id="QDS71356.1"/>
    </source>
</evidence>
<proteinExistence type="predicted"/>
<evidence type="ECO:0000256" key="1">
    <source>
        <dbReference type="SAM" id="MobiDB-lite"/>
    </source>
</evidence>
<sequence>MASHFGRRGYKEESIEMVSRPSTKLYTTPRSTTPPPPPATPTPTTGHPKPPSVTASNHVSHLLRLPLELRISIFRYLIPRPERASFSIYPSRNVSPSAQLNIYYTRCSLCDHAQSPGLQRYGYRCPDHKCQSDPLHNTPKVPNSLAILRTSHQLHEEALSILYGENKFVFLSMSPNYLPVLDWVRKLSPAAKRQMRQIRVSLVPSVREEQVRAFEALMLEWLPGLVVLDSIGGMSREASLGL</sequence>
<dbReference type="Pfam" id="PF24864">
    <property type="entry name" value="DUF7730"/>
    <property type="match status" value="1"/>
</dbReference>
<organism evidence="3 4">
    <name type="scientific">Venturia effusa</name>
    <dbReference type="NCBI Taxonomy" id="50376"/>
    <lineage>
        <taxon>Eukaryota</taxon>
        <taxon>Fungi</taxon>
        <taxon>Dikarya</taxon>
        <taxon>Ascomycota</taxon>
        <taxon>Pezizomycotina</taxon>
        <taxon>Dothideomycetes</taxon>
        <taxon>Pleosporomycetidae</taxon>
        <taxon>Venturiales</taxon>
        <taxon>Venturiaceae</taxon>
        <taxon>Venturia</taxon>
    </lineage>
</organism>
<keyword evidence="4" id="KW-1185">Reference proteome</keyword>
<feature type="region of interest" description="Disordered" evidence="1">
    <location>
        <begin position="1"/>
        <end position="55"/>
    </location>
</feature>
<name>A0A517L6U9_9PEZI</name>
<dbReference type="PANTHER" id="PTHR42085:SF2">
    <property type="entry name" value="F-BOX DOMAIN-CONTAINING PROTEIN"/>
    <property type="match status" value="1"/>
</dbReference>
<feature type="compositionally biased region" description="Pro residues" evidence="1">
    <location>
        <begin position="32"/>
        <end position="41"/>
    </location>
</feature>
<accession>A0A517L6U9</accession>
<dbReference type="AlphaFoldDB" id="A0A517L6U9"/>
<dbReference type="OrthoDB" id="62952at2759"/>
<dbReference type="PANTHER" id="PTHR42085">
    <property type="entry name" value="F-BOX DOMAIN-CONTAINING PROTEIN"/>
    <property type="match status" value="1"/>
</dbReference>
<dbReference type="Proteomes" id="UP000316270">
    <property type="component" value="Chromosome 6"/>
</dbReference>
<dbReference type="InterPro" id="IPR056632">
    <property type="entry name" value="DUF7730"/>
</dbReference>
<dbReference type="InterPro" id="IPR038883">
    <property type="entry name" value="AN11006-like"/>
</dbReference>
<protein>
    <recommendedName>
        <fullName evidence="2">DUF7730 domain-containing protein</fullName>
    </recommendedName>
</protein>
<reference evidence="3 4" key="1">
    <citation type="submission" date="2019-07" db="EMBL/GenBank/DDBJ databases">
        <title>Finished genome of Venturia effusa.</title>
        <authorList>
            <person name="Young C.A."/>
            <person name="Cox M.P."/>
            <person name="Ganley A.R.D."/>
            <person name="David W.J."/>
        </authorList>
    </citation>
    <scope>NUCLEOTIDE SEQUENCE [LARGE SCALE GENOMIC DNA]</scope>
    <source>
        <strain evidence="4">albino</strain>
    </source>
</reference>
<evidence type="ECO:0000313" key="4">
    <source>
        <dbReference type="Proteomes" id="UP000316270"/>
    </source>
</evidence>
<feature type="domain" description="DUF7730" evidence="2">
    <location>
        <begin position="57"/>
        <end position="200"/>
    </location>
</feature>
<dbReference type="EMBL" id="CP042190">
    <property type="protein sequence ID" value="QDS71356.1"/>
    <property type="molecule type" value="Genomic_DNA"/>
</dbReference>